<keyword evidence="2 7" id="KW-0813">Transport</keyword>
<dbReference type="InterPro" id="IPR000515">
    <property type="entry name" value="MetI-like"/>
</dbReference>
<feature type="compositionally biased region" description="Polar residues" evidence="8">
    <location>
        <begin position="1"/>
        <end position="14"/>
    </location>
</feature>
<evidence type="ECO:0000313" key="10">
    <source>
        <dbReference type="EMBL" id="RWR20063.1"/>
    </source>
</evidence>
<dbReference type="GO" id="GO:0005886">
    <property type="term" value="C:plasma membrane"/>
    <property type="evidence" value="ECO:0007669"/>
    <property type="project" value="UniProtKB-SubCell"/>
</dbReference>
<dbReference type="InterPro" id="IPR035906">
    <property type="entry name" value="MetI-like_sf"/>
</dbReference>
<proteinExistence type="inferred from homology"/>
<organism evidence="10 11">
    <name type="scientific">Microbacterium enclense</name>
    <dbReference type="NCBI Taxonomy" id="993073"/>
    <lineage>
        <taxon>Bacteria</taxon>
        <taxon>Bacillati</taxon>
        <taxon>Actinomycetota</taxon>
        <taxon>Actinomycetes</taxon>
        <taxon>Micrococcales</taxon>
        <taxon>Microbacteriaceae</taxon>
        <taxon>Microbacterium</taxon>
    </lineage>
</organism>
<keyword evidence="4 7" id="KW-0812">Transmembrane</keyword>
<evidence type="ECO:0000256" key="3">
    <source>
        <dbReference type="ARBA" id="ARBA00022475"/>
    </source>
</evidence>
<keyword evidence="6 7" id="KW-0472">Membrane</keyword>
<evidence type="ECO:0000256" key="8">
    <source>
        <dbReference type="SAM" id="MobiDB-lite"/>
    </source>
</evidence>
<dbReference type="Pfam" id="PF00528">
    <property type="entry name" value="BPD_transp_1"/>
    <property type="match status" value="1"/>
</dbReference>
<evidence type="ECO:0000256" key="1">
    <source>
        <dbReference type="ARBA" id="ARBA00004651"/>
    </source>
</evidence>
<accession>A0A443JHY9</accession>
<dbReference type="GO" id="GO:0055085">
    <property type="term" value="P:transmembrane transport"/>
    <property type="evidence" value="ECO:0007669"/>
    <property type="project" value="InterPro"/>
</dbReference>
<dbReference type="PANTHER" id="PTHR43744:SF4">
    <property type="entry name" value="OSMOPROTECTIVE COMPOUNDS UPTAKE PERMEASE PROTEIN GGTD"/>
    <property type="match status" value="1"/>
</dbReference>
<keyword evidence="3" id="KW-1003">Cell membrane</keyword>
<feature type="transmembrane region" description="Helical" evidence="7">
    <location>
        <begin position="189"/>
        <end position="211"/>
    </location>
</feature>
<evidence type="ECO:0000259" key="9">
    <source>
        <dbReference type="PROSITE" id="PS50928"/>
    </source>
</evidence>
<gene>
    <name evidence="10" type="ORF">D8Y23_06575</name>
</gene>
<sequence>MTTSTVVLEPTSDTRSARQVARDTRRHEAMARKRLTSKGATIAAIAIAFFWTIPTFGLFITSFRPGSDTQSTGWWTVFTDPSFTLENYRLALTSGGTALTLASSFLNSLAITIPVVFFALAIASLIAYAFAWIDFKGRNFFFIFIFALQIVPLQMALVPLLSLFSRGLTINDVTIFPGFELRGIEHSFATVWIAHVIFAMPLAIFLLHNFIAEIPHEVIEAARVDGAGHGQVFFRLILPLAAPALASFAVLEFIWVWNDLLVATIFAPSSSLPLTQSLNSLSGTWGDQWFLQSAGTFISILVPLIVFFLLQRFFVRGLLAGATKG</sequence>
<dbReference type="PROSITE" id="PS50928">
    <property type="entry name" value="ABC_TM1"/>
    <property type="match status" value="1"/>
</dbReference>
<name>A0A443JHY9_9MICO</name>
<feature type="transmembrane region" description="Helical" evidence="7">
    <location>
        <begin position="40"/>
        <end position="60"/>
    </location>
</feature>
<comment type="similarity">
    <text evidence="7">Belongs to the binding-protein-dependent transport system permease family.</text>
</comment>
<dbReference type="OrthoDB" id="9794684at2"/>
<feature type="transmembrane region" description="Helical" evidence="7">
    <location>
        <begin position="109"/>
        <end position="133"/>
    </location>
</feature>
<evidence type="ECO:0000256" key="4">
    <source>
        <dbReference type="ARBA" id="ARBA00022692"/>
    </source>
</evidence>
<dbReference type="SUPFAM" id="SSF161098">
    <property type="entry name" value="MetI-like"/>
    <property type="match status" value="1"/>
</dbReference>
<comment type="caution">
    <text evidence="10">The sequence shown here is derived from an EMBL/GenBank/DDBJ whole genome shotgun (WGS) entry which is preliminary data.</text>
</comment>
<dbReference type="Gene3D" id="1.10.3720.10">
    <property type="entry name" value="MetI-like"/>
    <property type="match status" value="1"/>
</dbReference>
<evidence type="ECO:0000256" key="7">
    <source>
        <dbReference type="RuleBase" id="RU363032"/>
    </source>
</evidence>
<dbReference type="CDD" id="cd06261">
    <property type="entry name" value="TM_PBP2"/>
    <property type="match status" value="1"/>
</dbReference>
<dbReference type="AlphaFoldDB" id="A0A443JHY9"/>
<protein>
    <submittedName>
        <fullName evidence="10">Carbohydrate ABC transporter permease</fullName>
    </submittedName>
</protein>
<feature type="region of interest" description="Disordered" evidence="8">
    <location>
        <begin position="1"/>
        <end position="25"/>
    </location>
</feature>
<evidence type="ECO:0000313" key="11">
    <source>
        <dbReference type="Proteomes" id="UP000285970"/>
    </source>
</evidence>
<keyword evidence="5 7" id="KW-1133">Transmembrane helix</keyword>
<feature type="domain" description="ABC transmembrane type-1" evidence="9">
    <location>
        <begin position="105"/>
        <end position="310"/>
    </location>
</feature>
<dbReference type="RefSeq" id="WP_128217360.1">
    <property type="nucleotide sequence ID" value="NZ_CBDRLV010000001.1"/>
</dbReference>
<feature type="transmembrane region" description="Helical" evidence="7">
    <location>
        <begin position="140"/>
        <end position="164"/>
    </location>
</feature>
<feature type="transmembrane region" description="Helical" evidence="7">
    <location>
        <begin position="289"/>
        <end position="310"/>
    </location>
</feature>
<comment type="subcellular location">
    <subcellularLocation>
        <location evidence="1 7">Cell membrane</location>
        <topology evidence="1 7">Multi-pass membrane protein</topology>
    </subcellularLocation>
</comment>
<dbReference type="PANTHER" id="PTHR43744">
    <property type="entry name" value="ABC TRANSPORTER PERMEASE PROTEIN MG189-RELATED-RELATED"/>
    <property type="match status" value="1"/>
</dbReference>
<dbReference type="Proteomes" id="UP000285970">
    <property type="component" value="Unassembled WGS sequence"/>
</dbReference>
<evidence type="ECO:0000256" key="2">
    <source>
        <dbReference type="ARBA" id="ARBA00022448"/>
    </source>
</evidence>
<evidence type="ECO:0000256" key="6">
    <source>
        <dbReference type="ARBA" id="ARBA00023136"/>
    </source>
</evidence>
<evidence type="ECO:0000256" key="5">
    <source>
        <dbReference type="ARBA" id="ARBA00022989"/>
    </source>
</evidence>
<reference evidence="10 11" key="1">
    <citation type="journal article" date="2018" name="Front. Microbiol.">
        <title>Novel Insights Into Bacterial Dimethylsulfoniopropionate Catabolism in the East China Sea.</title>
        <authorList>
            <person name="Liu J."/>
            <person name="Liu J."/>
            <person name="Zhang S.H."/>
            <person name="Liang J."/>
            <person name="Lin H."/>
            <person name="Song D."/>
            <person name="Yang G.P."/>
            <person name="Todd J.D."/>
            <person name="Zhang X.H."/>
        </authorList>
    </citation>
    <scope>NUCLEOTIDE SEQUENCE [LARGE SCALE GENOMIC DNA]</scope>
    <source>
        <strain evidence="10 11">ZYFD042</strain>
    </source>
</reference>
<feature type="transmembrane region" description="Helical" evidence="7">
    <location>
        <begin position="232"/>
        <end position="257"/>
    </location>
</feature>
<dbReference type="EMBL" id="RBZY01000018">
    <property type="protein sequence ID" value="RWR20063.1"/>
    <property type="molecule type" value="Genomic_DNA"/>
</dbReference>